<feature type="region of interest" description="Disordered" evidence="1">
    <location>
        <begin position="294"/>
        <end position="314"/>
    </location>
</feature>
<proteinExistence type="predicted"/>
<reference evidence="2 3" key="1">
    <citation type="submission" date="2019-04" db="EMBL/GenBank/DDBJ databases">
        <title>Microbes associate with the intestines of laboratory mice.</title>
        <authorList>
            <person name="Navarre W."/>
            <person name="Wong E."/>
            <person name="Huang K.C."/>
            <person name="Tropini C."/>
            <person name="Ng K."/>
            <person name="Yu B."/>
        </authorList>
    </citation>
    <scope>NUCLEOTIDE SEQUENCE [LARGE SCALE GENOMIC DNA]</scope>
    <source>
        <strain evidence="2 3">NM80_B27</strain>
    </source>
</reference>
<dbReference type="AlphaFoldDB" id="A0A4S4FV85"/>
<organism evidence="2 3">
    <name type="scientific">Adlercreutzia caecimuris</name>
    <dbReference type="NCBI Taxonomy" id="671266"/>
    <lineage>
        <taxon>Bacteria</taxon>
        <taxon>Bacillati</taxon>
        <taxon>Actinomycetota</taxon>
        <taxon>Coriobacteriia</taxon>
        <taxon>Eggerthellales</taxon>
        <taxon>Eggerthellaceae</taxon>
        <taxon>Adlercreutzia</taxon>
    </lineage>
</organism>
<protein>
    <submittedName>
        <fullName evidence="2">Type I-C CRISPR-associated protein Cas8c/Csd1</fullName>
    </submittedName>
</protein>
<sequence>MMLRSLVDYYEYLLDNEVEGVARPGWSSVPVGALAEVDEAGNLVGIIPAEEKAGWKRQVPQRVERSSGVLANLLCDTSSYLFGVDAKGKPDRAVKCFNDAKEKNTALLEGVDSPAARAVLAFFSRWEPSQAPDHPVIASNKEVVLSGRNIAFYFKGKEVLEDDEVVAAVNRAAQRSNTGAAAEMRCLVTGERAPVARLHPKIKGVLGAQSSGASLVSFNAAAFESYGCEEAQGFNAPVSEYAAFAYTTALNYLLSDPMHRVRIGDTTVVFWSVENDREAASVFREGIDPGFTLRLPGAGDSPKKNPEQQARDADASLDATMASIAKGRTSDGVSLDVPFFVLGLDPNAARVSVRFFLQDSLGAFMANIAEHYKRLAIAHGPQQSNYLSPYRLVMETQNSNAKRGDAASILAGALLRSILTDAPYPAALYQNALLRVRATQDNDEKKIRKVSYGRAAIMKAVLIKNYGVSEEVLTVDLNEENASVPYLLGRLFSELEQTQADAAYLDRRKLNATIVNRYFNAACATPAVAFPEIMKLNMKHLDKLSRTAKGSRHARTIGELTEAIRAQTPSFPARLTIEEQGDFIIGYWCQRQSGFAANNESNHSGEEE</sequence>
<dbReference type="NCBIfam" id="TIGR01863">
    <property type="entry name" value="cas_Csd1"/>
    <property type="match status" value="1"/>
</dbReference>
<accession>A0A4S4FV85</accession>
<dbReference type="InterPro" id="IPR010144">
    <property type="entry name" value="CRISPR-assoc_prot_Csd1-typ"/>
</dbReference>
<evidence type="ECO:0000313" key="2">
    <source>
        <dbReference type="EMBL" id="THG34800.1"/>
    </source>
</evidence>
<dbReference type="Proteomes" id="UP000308978">
    <property type="component" value="Unassembled WGS sequence"/>
</dbReference>
<dbReference type="CDD" id="cd09757">
    <property type="entry name" value="Cas8c_I-C"/>
    <property type="match status" value="1"/>
</dbReference>
<feature type="compositionally biased region" description="Basic and acidic residues" evidence="1">
    <location>
        <begin position="301"/>
        <end position="314"/>
    </location>
</feature>
<name>A0A4S4FV85_9ACTN</name>
<dbReference type="EMBL" id="SSTJ01000023">
    <property type="protein sequence ID" value="THG34800.1"/>
    <property type="molecule type" value="Genomic_DNA"/>
</dbReference>
<dbReference type="Pfam" id="PF09709">
    <property type="entry name" value="Cas_Csd1"/>
    <property type="match status" value="1"/>
</dbReference>
<evidence type="ECO:0000313" key="3">
    <source>
        <dbReference type="Proteomes" id="UP000308978"/>
    </source>
</evidence>
<gene>
    <name evidence="2" type="primary">cas8c</name>
    <name evidence="2" type="ORF">E5986_11325</name>
</gene>
<comment type="caution">
    <text evidence="2">The sequence shown here is derived from an EMBL/GenBank/DDBJ whole genome shotgun (WGS) entry which is preliminary data.</text>
</comment>
<evidence type="ECO:0000256" key="1">
    <source>
        <dbReference type="SAM" id="MobiDB-lite"/>
    </source>
</evidence>